<sequence>MLSVRGFTDDAFAPVADALAALPEDPGSQLVVWSGGRVVADLWTAGAGGADALTGVYSAGKGAAYLVVARLVADGVLDLDRRVVEYWPEFTLGQLTLGDLLAHRAGLIGVDGGFTPDELRDDRAMAGRLLRQEPYWRPGSAYGYHAFTIGALLGEVVRHATGRTLVALFNDLIRTDVFFGTSSVDRYRPVLAPPQRIRVPAGSLTEIAFNLHASPPTDMVSWINLPEVRAGGPVSGGCVASARGLARMYAAAVWGVDGGRPLVDRHTLTEFATISSDGFDRVTGERRHFGLGFEVQHLRYPGLSVNAFGHSGASGAHALADPGRGIVFAYTRQRCAYPTGAAPEVPALLATVLAGG</sequence>
<organism evidence="2 3">
    <name type="scientific">Actinoplanes lutulentus</name>
    <dbReference type="NCBI Taxonomy" id="1287878"/>
    <lineage>
        <taxon>Bacteria</taxon>
        <taxon>Bacillati</taxon>
        <taxon>Actinomycetota</taxon>
        <taxon>Actinomycetes</taxon>
        <taxon>Micromonosporales</taxon>
        <taxon>Micromonosporaceae</taxon>
        <taxon>Actinoplanes</taxon>
    </lineage>
</organism>
<dbReference type="PANTHER" id="PTHR43319">
    <property type="entry name" value="BETA-LACTAMASE-RELATED"/>
    <property type="match status" value="1"/>
</dbReference>
<evidence type="ECO:0000259" key="1">
    <source>
        <dbReference type="Pfam" id="PF00144"/>
    </source>
</evidence>
<protein>
    <submittedName>
        <fullName evidence="2">CubicO group peptidase (Beta-lactamase class C family)</fullName>
    </submittedName>
</protein>
<dbReference type="Pfam" id="PF00144">
    <property type="entry name" value="Beta-lactamase"/>
    <property type="match status" value="1"/>
</dbReference>
<comment type="caution">
    <text evidence="2">The sequence shown here is derived from an EMBL/GenBank/DDBJ whole genome shotgun (WGS) entry which is preliminary data.</text>
</comment>
<keyword evidence="3" id="KW-1185">Reference proteome</keyword>
<dbReference type="RefSeq" id="WP_245972592.1">
    <property type="nucleotide sequence ID" value="NZ_JACHWI010000001.1"/>
</dbReference>
<dbReference type="InterPro" id="IPR052907">
    <property type="entry name" value="Beta-lactamase/esterase"/>
</dbReference>
<dbReference type="InterPro" id="IPR001466">
    <property type="entry name" value="Beta-lactam-related"/>
</dbReference>
<dbReference type="SUPFAM" id="SSF56601">
    <property type="entry name" value="beta-lactamase/transpeptidase-like"/>
    <property type="match status" value="1"/>
</dbReference>
<dbReference type="AlphaFoldDB" id="A0A327ZBF9"/>
<reference evidence="2 3" key="1">
    <citation type="submission" date="2018-06" db="EMBL/GenBank/DDBJ databases">
        <title>Genomic Encyclopedia of Type Strains, Phase III (KMG-III): the genomes of soil and plant-associated and newly described type strains.</title>
        <authorList>
            <person name="Whitman W."/>
        </authorList>
    </citation>
    <scope>NUCLEOTIDE SEQUENCE [LARGE SCALE GENOMIC DNA]</scope>
    <source>
        <strain evidence="2 3">CGMCC 4.7090</strain>
    </source>
</reference>
<dbReference type="Gene3D" id="3.40.710.10">
    <property type="entry name" value="DD-peptidase/beta-lactamase superfamily"/>
    <property type="match status" value="1"/>
</dbReference>
<dbReference type="InterPro" id="IPR012338">
    <property type="entry name" value="Beta-lactam/transpept-like"/>
</dbReference>
<proteinExistence type="predicted"/>
<dbReference type="PANTHER" id="PTHR43319:SF3">
    <property type="entry name" value="BETA-LACTAMASE-RELATED DOMAIN-CONTAINING PROTEIN"/>
    <property type="match status" value="1"/>
</dbReference>
<dbReference type="EMBL" id="QLMJ01000007">
    <property type="protein sequence ID" value="RAK36902.1"/>
    <property type="molecule type" value="Genomic_DNA"/>
</dbReference>
<evidence type="ECO:0000313" key="2">
    <source>
        <dbReference type="EMBL" id="RAK36902.1"/>
    </source>
</evidence>
<name>A0A327ZBF9_9ACTN</name>
<evidence type="ECO:0000313" key="3">
    <source>
        <dbReference type="Proteomes" id="UP000249341"/>
    </source>
</evidence>
<feature type="domain" description="Beta-lactamase-related" evidence="1">
    <location>
        <begin position="17"/>
        <end position="331"/>
    </location>
</feature>
<gene>
    <name evidence="2" type="ORF">B0I29_107164</name>
</gene>
<dbReference type="Proteomes" id="UP000249341">
    <property type="component" value="Unassembled WGS sequence"/>
</dbReference>
<accession>A0A327ZBF9</accession>